<organism evidence="4">
    <name type="scientific">Woronichinia naegeliana WA131</name>
    <dbReference type="NCBI Taxonomy" id="2824559"/>
    <lineage>
        <taxon>Bacteria</taxon>
        <taxon>Bacillati</taxon>
        <taxon>Cyanobacteriota</taxon>
        <taxon>Cyanophyceae</taxon>
        <taxon>Synechococcales</taxon>
        <taxon>Coelosphaeriaceae</taxon>
        <taxon>Woronichinia</taxon>
    </lineage>
</organism>
<keyword evidence="2" id="KW-0732">Signal</keyword>
<dbReference type="KEGG" id="wna:KA717_18115"/>
<evidence type="ECO:0000313" key="4">
    <source>
        <dbReference type="EMBL" id="UXE64236.1"/>
    </source>
</evidence>
<feature type="region of interest" description="Disordered" evidence="1">
    <location>
        <begin position="287"/>
        <end position="309"/>
    </location>
</feature>
<feature type="signal peptide" evidence="2">
    <location>
        <begin position="1"/>
        <end position="24"/>
    </location>
</feature>
<dbReference type="InterPro" id="IPR001119">
    <property type="entry name" value="SLH_dom"/>
</dbReference>
<feature type="region of interest" description="Disordered" evidence="1">
    <location>
        <begin position="44"/>
        <end position="75"/>
    </location>
</feature>
<evidence type="ECO:0000259" key="3">
    <source>
        <dbReference type="PROSITE" id="PS51272"/>
    </source>
</evidence>
<accession>A0A977L440</accession>
<feature type="compositionally biased region" description="Low complexity" evidence="1">
    <location>
        <begin position="48"/>
        <end position="59"/>
    </location>
</feature>
<feature type="compositionally biased region" description="Low complexity" evidence="1">
    <location>
        <begin position="300"/>
        <end position="309"/>
    </location>
</feature>
<dbReference type="PANTHER" id="PTHR33740">
    <property type="entry name" value="GPI-ANCHORED ADHESIN-LIKE PROTEIN"/>
    <property type="match status" value="1"/>
</dbReference>
<feature type="domain" description="SLH" evidence="3">
    <location>
        <begin position="145"/>
        <end position="213"/>
    </location>
</feature>
<gene>
    <name evidence="4" type="ORF">KA717_18115</name>
</gene>
<reference evidence="4" key="1">
    <citation type="submission" date="2021-04" db="EMBL/GenBank/DDBJ databases">
        <title>Genome sequence of Woronichinia naegeliana from Washington state freshwater lake bloom.</title>
        <authorList>
            <person name="Dreher T.W."/>
        </authorList>
    </citation>
    <scope>NUCLEOTIDE SEQUENCE</scope>
    <source>
        <strain evidence="4">WA131</strain>
    </source>
</reference>
<feature type="chain" id="PRO_5037355058" evidence="2">
    <location>
        <begin position="25"/>
        <end position="309"/>
    </location>
</feature>
<dbReference type="PROSITE" id="PS51272">
    <property type="entry name" value="SLH"/>
    <property type="match status" value="2"/>
</dbReference>
<evidence type="ECO:0000256" key="1">
    <source>
        <dbReference type="SAM" id="MobiDB-lite"/>
    </source>
</evidence>
<evidence type="ECO:0000256" key="2">
    <source>
        <dbReference type="SAM" id="SignalP"/>
    </source>
</evidence>
<sequence>MIKPSPLILLCLSLLTGCSGSPLANRFAVNPALEVSPSLSPLPPSPLLSPSSPASLSPSPLLPPSPSPSPGSPLQFSDLATVSQPFRGYIEDLAQLGILSSRNDQNFQPNSPITRREYARWLIAANNRFYANVPAKQIRLGSENSAPAFADVSSKDPDFPAIQGLAEAGLIPSPLSNDPSASLFRPNVNLTREDLIAWKVPLDTRKALPNASIDNLKETWGFQDVAKIDPKVWRSIYDDFQNGDQSNIRRVFGYTTLFQPKKPVTRAEAAATLWYFGFQGDGLSAQEVRAMPKPTPSPSPLLNAPNPSK</sequence>
<proteinExistence type="predicted"/>
<feature type="compositionally biased region" description="Pro residues" evidence="1">
    <location>
        <begin position="60"/>
        <end position="71"/>
    </location>
</feature>
<dbReference type="PROSITE" id="PS51257">
    <property type="entry name" value="PROKAR_LIPOPROTEIN"/>
    <property type="match status" value="1"/>
</dbReference>
<dbReference type="Pfam" id="PF00395">
    <property type="entry name" value="SLH"/>
    <property type="match status" value="3"/>
</dbReference>
<dbReference type="EMBL" id="CP073041">
    <property type="protein sequence ID" value="UXE64236.1"/>
    <property type="molecule type" value="Genomic_DNA"/>
</dbReference>
<dbReference type="PANTHER" id="PTHR33740:SF3">
    <property type="entry name" value="GPI-ANCHORED ADHESIN-LIKE PROTEIN"/>
    <property type="match status" value="1"/>
</dbReference>
<dbReference type="AlphaFoldDB" id="A0A977L440"/>
<name>A0A977L440_9CYAN</name>
<dbReference type="Proteomes" id="UP001065613">
    <property type="component" value="Chromosome"/>
</dbReference>
<protein>
    <submittedName>
        <fullName evidence="4">S-layer homology domain-containing protein</fullName>
    </submittedName>
</protein>
<feature type="domain" description="SLH" evidence="3">
    <location>
        <begin position="73"/>
        <end position="136"/>
    </location>
</feature>